<dbReference type="SMART" id="SM00387">
    <property type="entry name" value="HATPase_c"/>
    <property type="match status" value="1"/>
</dbReference>
<dbReference type="PROSITE" id="PS50109">
    <property type="entry name" value="HIS_KIN"/>
    <property type="match status" value="1"/>
</dbReference>
<dbReference type="CDD" id="cd00082">
    <property type="entry name" value="HisKA"/>
    <property type="match status" value="1"/>
</dbReference>
<dbReference type="SUPFAM" id="SSF55874">
    <property type="entry name" value="ATPase domain of HSP90 chaperone/DNA topoisomerase II/histidine kinase"/>
    <property type="match status" value="1"/>
</dbReference>
<evidence type="ECO:0000313" key="14">
    <source>
        <dbReference type="Proteomes" id="UP000322454"/>
    </source>
</evidence>
<reference evidence="13 14" key="1">
    <citation type="submission" date="2019-01" db="EMBL/GenBank/DDBJ databases">
        <title>Insights into ecological role of a new deltaproteobacterial order Candidatus Sinidesulfobacterales (Sva0485) by metagenomics and metatranscriptomics.</title>
        <authorList>
            <person name="Tan S."/>
            <person name="Liu J."/>
            <person name="Fang Y."/>
            <person name="Hedlund B."/>
            <person name="Lian Z.-H."/>
            <person name="Huang L.-Y."/>
            <person name="Li J.-T."/>
            <person name="Huang L.-N."/>
            <person name="Li W.-J."/>
            <person name="Jiang H.-C."/>
            <person name="Dong H.-L."/>
            <person name="Shu W.-S."/>
        </authorList>
    </citation>
    <scope>NUCLEOTIDE SEQUENCE [LARGE SCALE GENOMIC DNA]</scope>
    <source>
        <strain evidence="13">AP4</strain>
    </source>
</reference>
<keyword evidence="9" id="KW-0902">Two-component regulatory system</keyword>
<dbReference type="EMBL" id="SHMQ01000006">
    <property type="protein sequence ID" value="RZV39731.1"/>
    <property type="molecule type" value="Genomic_DNA"/>
</dbReference>
<evidence type="ECO:0000256" key="7">
    <source>
        <dbReference type="ARBA" id="ARBA00022777"/>
    </source>
</evidence>
<evidence type="ECO:0000256" key="4">
    <source>
        <dbReference type="ARBA" id="ARBA00022553"/>
    </source>
</evidence>
<dbReference type="PRINTS" id="PR00344">
    <property type="entry name" value="BCTRLSENSOR"/>
</dbReference>
<evidence type="ECO:0000256" key="8">
    <source>
        <dbReference type="ARBA" id="ARBA00022840"/>
    </source>
</evidence>
<dbReference type="InterPro" id="IPR036890">
    <property type="entry name" value="HATPase_C_sf"/>
</dbReference>
<evidence type="ECO:0000256" key="3">
    <source>
        <dbReference type="ARBA" id="ARBA00012438"/>
    </source>
</evidence>
<proteinExistence type="predicted"/>
<dbReference type="InterPro" id="IPR004358">
    <property type="entry name" value="Sig_transdc_His_kin-like_C"/>
</dbReference>
<dbReference type="InterPro" id="IPR003661">
    <property type="entry name" value="HisK_dim/P_dom"/>
</dbReference>
<evidence type="ECO:0000259" key="12">
    <source>
        <dbReference type="PROSITE" id="PS50885"/>
    </source>
</evidence>
<evidence type="ECO:0000259" key="11">
    <source>
        <dbReference type="PROSITE" id="PS50109"/>
    </source>
</evidence>
<dbReference type="SMART" id="SM00388">
    <property type="entry name" value="HisKA"/>
    <property type="match status" value="1"/>
</dbReference>
<accession>A0A520XEV6</accession>
<gene>
    <name evidence="13" type="ORF">EVJ48_03330</name>
</gene>
<dbReference type="SUPFAM" id="SSF47384">
    <property type="entry name" value="Homodimeric domain of signal transducing histidine kinase"/>
    <property type="match status" value="1"/>
</dbReference>
<dbReference type="InterPro" id="IPR003594">
    <property type="entry name" value="HATPase_dom"/>
</dbReference>
<evidence type="ECO:0000313" key="13">
    <source>
        <dbReference type="EMBL" id="RZV39731.1"/>
    </source>
</evidence>
<dbReference type="PROSITE" id="PS50885">
    <property type="entry name" value="HAMP"/>
    <property type="match status" value="1"/>
</dbReference>
<keyword evidence="10" id="KW-0472">Membrane</keyword>
<feature type="domain" description="Histidine kinase" evidence="11">
    <location>
        <begin position="303"/>
        <end position="511"/>
    </location>
</feature>
<keyword evidence="4" id="KW-0597">Phosphoprotein</keyword>
<keyword evidence="10" id="KW-0812">Transmembrane</keyword>
<evidence type="ECO:0000256" key="5">
    <source>
        <dbReference type="ARBA" id="ARBA00022679"/>
    </source>
</evidence>
<dbReference type="CDD" id="cd06225">
    <property type="entry name" value="HAMP"/>
    <property type="match status" value="1"/>
</dbReference>
<comment type="subcellular location">
    <subcellularLocation>
        <location evidence="2">Membrane</location>
    </subcellularLocation>
</comment>
<protein>
    <recommendedName>
        <fullName evidence="3">histidine kinase</fullName>
        <ecNumber evidence="3">2.7.13.3</ecNumber>
    </recommendedName>
</protein>
<dbReference type="SUPFAM" id="SSF158472">
    <property type="entry name" value="HAMP domain-like"/>
    <property type="match status" value="1"/>
</dbReference>
<dbReference type="Pfam" id="PF02518">
    <property type="entry name" value="HATPase_c"/>
    <property type="match status" value="1"/>
</dbReference>
<evidence type="ECO:0000256" key="2">
    <source>
        <dbReference type="ARBA" id="ARBA00004370"/>
    </source>
</evidence>
<dbReference type="Pfam" id="PF00512">
    <property type="entry name" value="HisKA"/>
    <property type="match status" value="1"/>
</dbReference>
<sequence length="522" mass="59239">MKILAHAVKNLSIKWKILIGAFAVFFFTIFISDGVFLYTIYKTLSYRNYVNDERLADSLIPELAYSLHYNKSSGAEYIKKNLLYDIKNYKIIKGIGLYNDKGKLTEKCGSLYGNYGKTIPPNEKNNKNRGNHSGLINIIKNMEVQFTLMGTNFYGYKGYRKSSMQYPVLIKKIEYGGRQLGFASIEFNLKKEIKSTDNRVFWVGIRFMSIALFFVTAGLIIFYYISSIIINPLSDIKENIKKIKEGDYDINFDKRFNDEIGDVMDALSSMAFSIKKYISEVESINKEKNELNCMAVMGELSANIAHEVKNAIYVISSANEYISQETKNKIVLEFTGIINKEVKRLNKMSVEFLSFAKQRNPVYAAVDINKLLEDSIRILKFEAANSKIKLIQKNIDYSLPSVQADAEMLKQVILNLIINAIDKKYRTDKKLIEIKAFSKDNSVNIEIADNGVTISAENIKKIFNPFFTTKNSGSGLGLPISLRIIKLHGGSIKVFSEEGKTVFIIIIPLGGYGRNTMTNLNN</sequence>
<keyword evidence="6" id="KW-0547">Nucleotide-binding</keyword>
<evidence type="ECO:0000256" key="10">
    <source>
        <dbReference type="SAM" id="Phobius"/>
    </source>
</evidence>
<dbReference type="Gene3D" id="3.30.565.10">
    <property type="entry name" value="Histidine kinase-like ATPase, C-terminal domain"/>
    <property type="match status" value="1"/>
</dbReference>
<dbReference type="InterPro" id="IPR005467">
    <property type="entry name" value="His_kinase_dom"/>
</dbReference>
<dbReference type="GO" id="GO:0005524">
    <property type="term" value="F:ATP binding"/>
    <property type="evidence" value="ECO:0007669"/>
    <property type="project" value="UniProtKB-KW"/>
</dbReference>
<dbReference type="InterPro" id="IPR003660">
    <property type="entry name" value="HAMP_dom"/>
</dbReference>
<dbReference type="PANTHER" id="PTHR43065:SF10">
    <property type="entry name" value="PEROXIDE STRESS-ACTIVATED HISTIDINE KINASE MAK3"/>
    <property type="match status" value="1"/>
</dbReference>
<dbReference type="PANTHER" id="PTHR43065">
    <property type="entry name" value="SENSOR HISTIDINE KINASE"/>
    <property type="match status" value="1"/>
</dbReference>
<dbReference type="EC" id="2.7.13.3" evidence="3"/>
<feature type="transmembrane region" description="Helical" evidence="10">
    <location>
        <begin position="200"/>
        <end position="225"/>
    </location>
</feature>
<feature type="transmembrane region" description="Helical" evidence="10">
    <location>
        <begin position="17"/>
        <end position="41"/>
    </location>
</feature>
<evidence type="ECO:0000256" key="1">
    <source>
        <dbReference type="ARBA" id="ARBA00000085"/>
    </source>
</evidence>
<keyword evidence="8" id="KW-0067">ATP-binding</keyword>
<dbReference type="Gene3D" id="1.10.287.130">
    <property type="match status" value="1"/>
</dbReference>
<dbReference type="GO" id="GO:0016020">
    <property type="term" value="C:membrane"/>
    <property type="evidence" value="ECO:0007669"/>
    <property type="project" value="UniProtKB-SubCell"/>
</dbReference>
<comment type="catalytic activity">
    <reaction evidence="1">
        <text>ATP + protein L-histidine = ADP + protein N-phospho-L-histidine.</text>
        <dbReference type="EC" id="2.7.13.3"/>
    </reaction>
</comment>
<dbReference type="Proteomes" id="UP000322454">
    <property type="component" value="Unassembled WGS sequence"/>
</dbReference>
<feature type="domain" description="HAMP" evidence="12">
    <location>
        <begin position="227"/>
        <end position="279"/>
    </location>
</feature>
<comment type="caution">
    <text evidence="13">The sequence shown here is derived from an EMBL/GenBank/DDBJ whole genome shotgun (WGS) entry which is preliminary data.</text>
</comment>
<evidence type="ECO:0000256" key="9">
    <source>
        <dbReference type="ARBA" id="ARBA00023012"/>
    </source>
</evidence>
<dbReference type="InterPro" id="IPR036097">
    <property type="entry name" value="HisK_dim/P_sf"/>
</dbReference>
<organism evidence="13 14">
    <name type="scientific">Candidatus Acidulodesulfobacterium acidiphilum</name>
    <dbReference type="NCBI Taxonomy" id="2597224"/>
    <lineage>
        <taxon>Bacteria</taxon>
        <taxon>Deltaproteobacteria</taxon>
        <taxon>Candidatus Acidulodesulfobacterales</taxon>
        <taxon>Candidatus Acidulodesulfobacterium</taxon>
    </lineage>
</organism>
<evidence type="ECO:0000256" key="6">
    <source>
        <dbReference type="ARBA" id="ARBA00022741"/>
    </source>
</evidence>
<keyword evidence="5" id="KW-0808">Transferase</keyword>
<dbReference type="Gene3D" id="6.10.340.10">
    <property type="match status" value="1"/>
</dbReference>
<name>A0A520XEV6_9DELT</name>
<dbReference type="AlphaFoldDB" id="A0A520XEV6"/>
<keyword evidence="10" id="KW-1133">Transmembrane helix</keyword>
<dbReference type="GO" id="GO:0000155">
    <property type="term" value="F:phosphorelay sensor kinase activity"/>
    <property type="evidence" value="ECO:0007669"/>
    <property type="project" value="InterPro"/>
</dbReference>
<keyword evidence="7" id="KW-0418">Kinase</keyword>